<reference evidence="2 3" key="1">
    <citation type="submission" date="2024-02" db="EMBL/GenBank/DDBJ databases">
        <title>A draft genome for the cacao thread blight pathogen Marasmius crinis-equi.</title>
        <authorList>
            <person name="Cohen S.P."/>
            <person name="Baruah I.K."/>
            <person name="Amoako-Attah I."/>
            <person name="Bukari Y."/>
            <person name="Meinhardt L.W."/>
            <person name="Bailey B.A."/>
        </authorList>
    </citation>
    <scope>NUCLEOTIDE SEQUENCE [LARGE SCALE GENOMIC DNA]</scope>
    <source>
        <strain evidence="2 3">GH-76</strain>
    </source>
</reference>
<sequence>MPCIKYPLLNSLFYWSLDRKGTHRISEADWEKYGIPNLRVETWIGSFWLWGDYQSVKESLQLKGYPLNDQRYVQDHNRPEMTEGDPHSVKIVECERSETGSDEEAESDRETVSDEETESDWEIESDESFGGAGSIIDSPKHSLVTQGTLSSPEFVTLPKN</sequence>
<dbReference type="EMBL" id="JBAHYK010002764">
    <property type="protein sequence ID" value="KAL0564467.1"/>
    <property type="molecule type" value="Genomic_DNA"/>
</dbReference>
<keyword evidence="3" id="KW-1185">Reference proteome</keyword>
<feature type="region of interest" description="Disordered" evidence="1">
    <location>
        <begin position="77"/>
        <end position="160"/>
    </location>
</feature>
<evidence type="ECO:0000256" key="1">
    <source>
        <dbReference type="SAM" id="MobiDB-lite"/>
    </source>
</evidence>
<feature type="compositionally biased region" description="Acidic residues" evidence="1">
    <location>
        <begin position="100"/>
        <end position="127"/>
    </location>
</feature>
<protein>
    <submittedName>
        <fullName evidence="2">Uncharacterized protein</fullName>
    </submittedName>
</protein>
<gene>
    <name evidence="2" type="ORF">V5O48_017577</name>
</gene>
<accession>A0ABR3ENK6</accession>
<feature type="compositionally biased region" description="Polar residues" evidence="1">
    <location>
        <begin position="143"/>
        <end position="160"/>
    </location>
</feature>
<dbReference type="Proteomes" id="UP001465976">
    <property type="component" value="Unassembled WGS sequence"/>
</dbReference>
<proteinExistence type="predicted"/>
<organism evidence="2 3">
    <name type="scientific">Marasmius crinis-equi</name>
    <dbReference type="NCBI Taxonomy" id="585013"/>
    <lineage>
        <taxon>Eukaryota</taxon>
        <taxon>Fungi</taxon>
        <taxon>Dikarya</taxon>
        <taxon>Basidiomycota</taxon>
        <taxon>Agaricomycotina</taxon>
        <taxon>Agaricomycetes</taxon>
        <taxon>Agaricomycetidae</taxon>
        <taxon>Agaricales</taxon>
        <taxon>Marasmiineae</taxon>
        <taxon>Marasmiaceae</taxon>
        <taxon>Marasmius</taxon>
    </lineage>
</organism>
<evidence type="ECO:0000313" key="3">
    <source>
        <dbReference type="Proteomes" id="UP001465976"/>
    </source>
</evidence>
<evidence type="ECO:0000313" key="2">
    <source>
        <dbReference type="EMBL" id="KAL0564467.1"/>
    </source>
</evidence>
<feature type="compositionally biased region" description="Basic and acidic residues" evidence="1">
    <location>
        <begin position="77"/>
        <end position="99"/>
    </location>
</feature>
<comment type="caution">
    <text evidence="2">The sequence shown here is derived from an EMBL/GenBank/DDBJ whole genome shotgun (WGS) entry which is preliminary data.</text>
</comment>
<name>A0ABR3ENK6_9AGAR</name>